<dbReference type="PROSITE" id="PS50850">
    <property type="entry name" value="MFS"/>
    <property type="match status" value="1"/>
</dbReference>
<dbReference type="SUPFAM" id="SSF103473">
    <property type="entry name" value="MFS general substrate transporter"/>
    <property type="match status" value="1"/>
</dbReference>
<feature type="domain" description="Major facilitator superfamily (MFS) profile" evidence="7">
    <location>
        <begin position="20"/>
        <end position="464"/>
    </location>
</feature>
<sequence length="559" mass="61105">MSTELQDQSQRLPRKTLMITLGCLTASLFVSFFDQTAITTAIPTIGSDMKNSSLINSWTGTSYLISNTNFQLLYGRISDVFGRKQVFLFSLLCLFVGNLVSGFANNPTLLFVFRAISGLGGGGVNCLVMITFSDLLTTRERGKYFGFVAVSTALGNGAGPLIGGVLTQDASWRWAFWISCPVCIACSVLVIFFVPLKPVTGSLTSKLKMIDWAGFLFSMISTVLFLVSISGGGDSWSWNSAVFISLIVISGLGFFAFLYSEMKLASIPMIPLRLFAELHRAILFAMCFMMGWAYFVDIYYYPLYLQNLRGWSPIMAGVIQLPATCSSSIFGVFAGFVNTATGRYVECLWFGGAMWTLGVGLKIMFQMHSSVGLLVGANLVQGLGIGFTFQPTLLALLSHSDAADRSVVTGLRNFFRCFGGAVGMIISGLIFRSTFKSSMETFLTDNSTLILNIIGKPSIMRSLDDSIKSKVLHSYLQSYKIIMIILTALSGVMFLVSIVTKDGKDTNCEQQIEDQPVFEVAESSSNLSINEIAEVIETKSDTIDPKRSKVSLRENGKSD</sequence>
<reference evidence="9" key="1">
    <citation type="submission" date="2016-04" db="EMBL/GenBank/DDBJ databases">
        <title>Comparative genomics of biotechnologically important yeasts.</title>
        <authorList>
            <consortium name="DOE Joint Genome Institute"/>
            <person name="Riley R."/>
            <person name="Haridas S."/>
            <person name="Wolfe K.H."/>
            <person name="Lopes M.R."/>
            <person name="Hittinger C.T."/>
            <person name="Goker M."/>
            <person name="Salamov A."/>
            <person name="Wisecaver J."/>
            <person name="Long T.M."/>
            <person name="Aerts A.L."/>
            <person name="Barry K."/>
            <person name="Choi C."/>
            <person name="Clum A."/>
            <person name="Coughlan A.Y."/>
            <person name="Deshpande S."/>
            <person name="Douglass A.P."/>
            <person name="Hanson S.J."/>
            <person name="Klenk H.-P."/>
            <person name="Labutti K."/>
            <person name="Lapidus A."/>
            <person name="Lindquist E."/>
            <person name="Lipzen A."/>
            <person name="Meier-Kolthoff J.P."/>
            <person name="Ohm R.A."/>
            <person name="Otillar R.P."/>
            <person name="Pangilinan J."/>
            <person name="Peng Y."/>
            <person name="Rokas A."/>
            <person name="Rosa C.A."/>
            <person name="Scheuner C."/>
            <person name="Sibirny A.A."/>
            <person name="Slot J.C."/>
            <person name="Stielow J.B."/>
            <person name="Sun H."/>
            <person name="Kurtzman C.P."/>
            <person name="Blackwell M."/>
            <person name="Grigoriev I.V."/>
            <person name="Jeffries T.W."/>
        </authorList>
    </citation>
    <scope>NUCLEOTIDE SEQUENCE [LARGE SCALE GENOMIC DNA]</scope>
    <source>
        <strain evidence="9">NRRL YB-2248</strain>
    </source>
</reference>
<keyword evidence="9" id="KW-1185">Reference proteome</keyword>
<evidence type="ECO:0000256" key="5">
    <source>
        <dbReference type="ARBA" id="ARBA00023136"/>
    </source>
</evidence>
<evidence type="ECO:0000256" key="4">
    <source>
        <dbReference type="ARBA" id="ARBA00022989"/>
    </source>
</evidence>
<evidence type="ECO:0000256" key="1">
    <source>
        <dbReference type="ARBA" id="ARBA00004141"/>
    </source>
</evidence>
<evidence type="ECO:0000313" key="9">
    <source>
        <dbReference type="Proteomes" id="UP000094801"/>
    </source>
</evidence>
<feature type="transmembrane region" description="Helical" evidence="6">
    <location>
        <begin position="144"/>
        <end position="162"/>
    </location>
</feature>
<feature type="transmembrane region" description="Helical" evidence="6">
    <location>
        <begin position="53"/>
        <end position="74"/>
    </location>
</feature>
<feature type="transmembrane region" description="Helical" evidence="6">
    <location>
        <begin position="110"/>
        <end position="132"/>
    </location>
</feature>
<feature type="transmembrane region" description="Helical" evidence="6">
    <location>
        <begin position="371"/>
        <end position="397"/>
    </location>
</feature>
<dbReference type="STRING" id="983967.A0A1E4SXD1"/>
<dbReference type="EMBL" id="KV453858">
    <property type="protein sequence ID" value="ODV84154.1"/>
    <property type="molecule type" value="Genomic_DNA"/>
</dbReference>
<feature type="transmembrane region" description="Helical" evidence="6">
    <location>
        <begin position="281"/>
        <end position="302"/>
    </location>
</feature>
<dbReference type="PRINTS" id="PR01036">
    <property type="entry name" value="TCRTETB"/>
</dbReference>
<keyword evidence="4 6" id="KW-1133">Transmembrane helix</keyword>
<gene>
    <name evidence="8" type="ORF">CANARDRAFT_201368</name>
</gene>
<evidence type="ECO:0000256" key="2">
    <source>
        <dbReference type="ARBA" id="ARBA00008335"/>
    </source>
</evidence>
<feature type="transmembrane region" description="Helical" evidence="6">
    <location>
        <begin position="174"/>
        <end position="197"/>
    </location>
</feature>
<feature type="transmembrane region" description="Helical" evidence="6">
    <location>
        <begin position="344"/>
        <end position="365"/>
    </location>
</feature>
<feature type="transmembrane region" description="Helical" evidence="6">
    <location>
        <begin position="12"/>
        <end position="33"/>
    </location>
</feature>
<dbReference type="PANTHER" id="PTHR23501">
    <property type="entry name" value="MAJOR FACILITATOR SUPERFAMILY"/>
    <property type="match status" value="1"/>
</dbReference>
<protein>
    <recommendedName>
        <fullName evidence="7">Major facilitator superfamily (MFS) profile domain-containing protein</fullName>
    </recommendedName>
</protein>
<accession>A0A1E4SXD1</accession>
<evidence type="ECO:0000259" key="7">
    <source>
        <dbReference type="PROSITE" id="PS50850"/>
    </source>
</evidence>
<dbReference type="GO" id="GO:0005886">
    <property type="term" value="C:plasma membrane"/>
    <property type="evidence" value="ECO:0007669"/>
    <property type="project" value="TreeGrafter"/>
</dbReference>
<feature type="transmembrane region" description="Helical" evidence="6">
    <location>
        <begin position="481"/>
        <end position="500"/>
    </location>
</feature>
<evidence type="ECO:0000256" key="3">
    <source>
        <dbReference type="ARBA" id="ARBA00022692"/>
    </source>
</evidence>
<evidence type="ECO:0000256" key="6">
    <source>
        <dbReference type="SAM" id="Phobius"/>
    </source>
</evidence>
<dbReference type="GO" id="GO:0022857">
    <property type="term" value="F:transmembrane transporter activity"/>
    <property type="evidence" value="ECO:0007669"/>
    <property type="project" value="InterPro"/>
</dbReference>
<evidence type="ECO:0000313" key="8">
    <source>
        <dbReference type="EMBL" id="ODV84154.1"/>
    </source>
</evidence>
<dbReference type="Proteomes" id="UP000094801">
    <property type="component" value="Unassembled WGS sequence"/>
</dbReference>
<comment type="subcellular location">
    <subcellularLocation>
        <location evidence="1">Membrane</location>
        <topology evidence="1">Multi-pass membrane protein</topology>
    </subcellularLocation>
</comment>
<dbReference type="PANTHER" id="PTHR23501:SF78">
    <property type="entry name" value="MAJOR FACILITATOR SUPERFAMILY (MFS) PROFILE DOMAIN-CONTAINING PROTEIN-RELATED"/>
    <property type="match status" value="1"/>
</dbReference>
<dbReference type="InterPro" id="IPR020846">
    <property type="entry name" value="MFS_dom"/>
</dbReference>
<feature type="transmembrane region" description="Helical" evidence="6">
    <location>
        <begin position="209"/>
        <end position="229"/>
    </location>
</feature>
<dbReference type="InterPro" id="IPR011701">
    <property type="entry name" value="MFS"/>
</dbReference>
<dbReference type="Gene3D" id="1.20.1250.20">
    <property type="entry name" value="MFS general substrate transporter like domains"/>
    <property type="match status" value="1"/>
</dbReference>
<dbReference type="Pfam" id="PF07690">
    <property type="entry name" value="MFS_1"/>
    <property type="match status" value="1"/>
</dbReference>
<keyword evidence="3 6" id="KW-0812">Transmembrane</keyword>
<dbReference type="InterPro" id="IPR036259">
    <property type="entry name" value="MFS_trans_sf"/>
</dbReference>
<comment type="similarity">
    <text evidence="2">Belongs to the major facilitator superfamily.</text>
</comment>
<feature type="transmembrane region" description="Helical" evidence="6">
    <location>
        <begin position="314"/>
        <end position="337"/>
    </location>
</feature>
<proteinExistence type="inferred from homology"/>
<dbReference type="AlphaFoldDB" id="A0A1E4SXD1"/>
<feature type="transmembrane region" description="Helical" evidence="6">
    <location>
        <begin position="417"/>
        <end position="435"/>
    </location>
</feature>
<dbReference type="Gene3D" id="1.20.1720.10">
    <property type="entry name" value="Multidrug resistance protein D"/>
    <property type="match status" value="1"/>
</dbReference>
<feature type="transmembrane region" description="Helical" evidence="6">
    <location>
        <begin position="86"/>
        <end position="104"/>
    </location>
</feature>
<keyword evidence="5 6" id="KW-0472">Membrane</keyword>
<feature type="transmembrane region" description="Helical" evidence="6">
    <location>
        <begin position="241"/>
        <end position="260"/>
    </location>
</feature>
<name>A0A1E4SXD1_9ASCO</name>
<dbReference type="OrthoDB" id="10021397at2759"/>
<organism evidence="8 9">
    <name type="scientific">[Candida] arabinofermentans NRRL YB-2248</name>
    <dbReference type="NCBI Taxonomy" id="983967"/>
    <lineage>
        <taxon>Eukaryota</taxon>
        <taxon>Fungi</taxon>
        <taxon>Dikarya</taxon>
        <taxon>Ascomycota</taxon>
        <taxon>Saccharomycotina</taxon>
        <taxon>Pichiomycetes</taxon>
        <taxon>Pichiales</taxon>
        <taxon>Pichiaceae</taxon>
        <taxon>Ogataea</taxon>
        <taxon>Ogataea/Candida clade</taxon>
    </lineage>
</organism>